<dbReference type="GO" id="GO:0005694">
    <property type="term" value="C:chromosome"/>
    <property type="evidence" value="ECO:0007669"/>
    <property type="project" value="TreeGrafter"/>
</dbReference>
<proteinExistence type="inferred from homology"/>
<gene>
    <name evidence="7" type="ORF">PTTG_30374</name>
</gene>
<dbReference type="InterPro" id="IPR014001">
    <property type="entry name" value="Helicase_ATP-bd"/>
</dbReference>
<keyword evidence="9" id="KW-1185">Reference proteome</keyword>
<dbReference type="STRING" id="630390.A0A180FZ07"/>
<evidence type="ECO:0000256" key="4">
    <source>
        <dbReference type="ARBA" id="ARBA00034617"/>
    </source>
</evidence>
<keyword evidence="2" id="KW-0238">DNA-binding</keyword>
<feature type="domain" description="Helicase ATP-binding" evidence="6">
    <location>
        <begin position="51"/>
        <end position="244"/>
    </location>
</feature>
<dbReference type="InterPro" id="IPR027417">
    <property type="entry name" value="P-loop_NTPase"/>
</dbReference>
<reference evidence="8" key="4">
    <citation type="submission" date="2025-05" db="UniProtKB">
        <authorList>
            <consortium name="EnsemblFungi"/>
        </authorList>
    </citation>
    <scope>IDENTIFICATION</scope>
    <source>
        <strain evidence="8">isolate 1-1 / race 1 (BBBD)</strain>
    </source>
</reference>
<dbReference type="PROSITE" id="PS51192">
    <property type="entry name" value="HELICASE_ATP_BIND_1"/>
    <property type="match status" value="1"/>
</dbReference>
<evidence type="ECO:0000259" key="6">
    <source>
        <dbReference type="PROSITE" id="PS51192"/>
    </source>
</evidence>
<evidence type="ECO:0000256" key="3">
    <source>
        <dbReference type="ARBA" id="ARBA00023235"/>
    </source>
</evidence>
<dbReference type="VEuPathDB" id="FungiDB:PTTG_30374"/>
<evidence type="ECO:0000313" key="9">
    <source>
        <dbReference type="Proteomes" id="UP000005240"/>
    </source>
</evidence>
<dbReference type="GO" id="GO:0005737">
    <property type="term" value="C:cytoplasm"/>
    <property type="evidence" value="ECO:0007669"/>
    <property type="project" value="TreeGrafter"/>
</dbReference>
<dbReference type="Pfam" id="PF00270">
    <property type="entry name" value="DEAD"/>
    <property type="match status" value="1"/>
</dbReference>
<keyword evidence="3" id="KW-0413">Isomerase</keyword>
<reference evidence="7" key="2">
    <citation type="submission" date="2016-05" db="EMBL/GenBank/DDBJ databases">
        <title>Comparative analysis highlights variable genome content of wheat rusts and divergence of the mating loci.</title>
        <authorList>
            <person name="Cuomo C.A."/>
            <person name="Bakkeren G."/>
            <person name="Szabo L."/>
            <person name="Khalil H."/>
            <person name="Joly D."/>
            <person name="Goldberg J."/>
            <person name="Young S."/>
            <person name="Zeng Q."/>
            <person name="Fellers J."/>
        </authorList>
    </citation>
    <scope>NUCLEOTIDE SEQUENCE [LARGE SCALE GENOMIC DNA]</scope>
    <source>
        <strain evidence="7">1-1 BBBD Race 1</strain>
    </source>
</reference>
<organism evidence="7">
    <name type="scientific">Puccinia triticina (isolate 1-1 / race 1 (BBBD))</name>
    <name type="common">Brown leaf rust fungus</name>
    <dbReference type="NCBI Taxonomy" id="630390"/>
    <lineage>
        <taxon>Eukaryota</taxon>
        <taxon>Fungi</taxon>
        <taxon>Dikarya</taxon>
        <taxon>Basidiomycota</taxon>
        <taxon>Pucciniomycotina</taxon>
        <taxon>Pucciniomycetes</taxon>
        <taxon>Pucciniales</taxon>
        <taxon>Pucciniaceae</taxon>
        <taxon>Puccinia</taxon>
    </lineage>
</organism>
<accession>A0A180FZ07</accession>
<dbReference type="EC" id="5.6.2.4" evidence="5"/>
<comment type="similarity">
    <text evidence="1">Belongs to the helicase family. RecQ subfamily.</text>
</comment>
<dbReference type="PANTHER" id="PTHR13710">
    <property type="entry name" value="DNA HELICASE RECQ FAMILY MEMBER"/>
    <property type="match status" value="1"/>
</dbReference>
<reference evidence="7" key="1">
    <citation type="submission" date="2009-11" db="EMBL/GenBank/DDBJ databases">
        <authorList>
            <consortium name="The Broad Institute Genome Sequencing Platform"/>
            <person name="Ward D."/>
            <person name="Feldgarden M."/>
            <person name="Earl A."/>
            <person name="Young S.K."/>
            <person name="Zeng Q."/>
            <person name="Koehrsen M."/>
            <person name="Alvarado L."/>
            <person name="Berlin A."/>
            <person name="Bochicchio J."/>
            <person name="Borenstein D."/>
            <person name="Chapman S.B."/>
            <person name="Chen Z."/>
            <person name="Engels R."/>
            <person name="Freedman E."/>
            <person name="Gellesch M."/>
            <person name="Goldberg J."/>
            <person name="Griggs A."/>
            <person name="Gujja S."/>
            <person name="Heilman E."/>
            <person name="Heiman D."/>
            <person name="Hepburn T."/>
            <person name="Howarth C."/>
            <person name="Jen D."/>
            <person name="Larson L."/>
            <person name="Lewis B."/>
            <person name="Mehta T."/>
            <person name="Park D."/>
            <person name="Pearson M."/>
            <person name="Roberts A."/>
            <person name="Saif S."/>
            <person name="Shea T."/>
            <person name="Shenoy N."/>
            <person name="Sisk P."/>
            <person name="Stolte C."/>
            <person name="Sykes S."/>
            <person name="Thomson T."/>
            <person name="Walk T."/>
            <person name="White J."/>
            <person name="Yandava C."/>
            <person name="Izard J."/>
            <person name="Baranova O.V."/>
            <person name="Blanton J.M."/>
            <person name="Tanner A.C."/>
            <person name="Dewhirst F.E."/>
            <person name="Haas B."/>
            <person name="Nusbaum C."/>
            <person name="Birren B."/>
        </authorList>
    </citation>
    <scope>NUCLEOTIDE SEQUENCE [LARGE SCALE GENOMIC DNA]</scope>
    <source>
        <strain evidence="7">1-1 BBBD Race 1</strain>
    </source>
</reference>
<evidence type="ECO:0000256" key="5">
    <source>
        <dbReference type="ARBA" id="ARBA00034808"/>
    </source>
</evidence>
<dbReference type="GO" id="GO:0005524">
    <property type="term" value="F:ATP binding"/>
    <property type="evidence" value="ECO:0007669"/>
    <property type="project" value="InterPro"/>
</dbReference>
<dbReference type="InterPro" id="IPR011545">
    <property type="entry name" value="DEAD/DEAH_box_helicase_dom"/>
</dbReference>
<evidence type="ECO:0000313" key="7">
    <source>
        <dbReference type="EMBL" id="OAV85641.1"/>
    </source>
</evidence>
<dbReference type="SMART" id="SM00487">
    <property type="entry name" value="DEXDc"/>
    <property type="match status" value="1"/>
</dbReference>
<dbReference type="Gene3D" id="3.40.50.300">
    <property type="entry name" value="P-loop containing nucleotide triphosphate hydrolases"/>
    <property type="match status" value="1"/>
</dbReference>
<dbReference type="GO" id="GO:0009378">
    <property type="term" value="F:four-way junction helicase activity"/>
    <property type="evidence" value="ECO:0007669"/>
    <property type="project" value="TreeGrafter"/>
</dbReference>
<evidence type="ECO:0000256" key="2">
    <source>
        <dbReference type="ARBA" id="ARBA00023125"/>
    </source>
</evidence>
<sequence>MPPTKNKSTKAWLASKWTRMNESDLTEAIIDDCLPRYPENEPPKPVQIDAVVNLVEGRHTFVMAGTGCGKSRISEMYYNLFAKSKKAVILVLNPLDVLGNNQVLEKTAAGYTTVNLKSQNFTCEVAADIQKGKYNFVYLSPEVFLNNKMFTQIYHDSAFQDRLALVVVDEAHMIYSWGLVANKEAKKSSAHKRHQDRAVFRPSYGELGRLIMATENTPVLLLSATCRPIAVTEILKSLKIPEDNIAFSRAELTRPEL</sequence>
<dbReference type="EnsemblFungi" id="PTTG_30374-t43_1">
    <property type="protein sequence ID" value="PTTG_30374-t43_1-p1"/>
    <property type="gene ID" value="PTTG_30374"/>
</dbReference>
<name>A0A180FZ07_PUCT1</name>
<protein>
    <recommendedName>
        <fullName evidence="5">DNA 3'-5' helicase</fullName>
        <ecNumber evidence="5">5.6.2.4</ecNumber>
    </recommendedName>
</protein>
<dbReference type="GO" id="GO:0003677">
    <property type="term" value="F:DNA binding"/>
    <property type="evidence" value="ECO:0007669"/>
    <property type="project" value="UniProtKB-KW"/>
</dbReference>
<dbReference type="EMBL" id="ADAS02003213">
    <property type="protein sequence ID" value="OAV85641.1"/>
    <property type="molecule type" value="Genomic_DNA"/>
</dbReference>
<evidence type="ECO:0000256" key="1">
    <source>
        <dbReference type="ARBA" id="ARBA00005446"/>
    </source>
</evidence>
<dbReference type="Proteomes" id="UP000005240">
    <property type="component" value="Unassembled WGS sequence"/>
</dbReference>
<reference evidence="8 9" key="3">
    <citation type="journal article" date="2017" name="G3 (Bethesda)">
        <title>Comparative analysis highlights variable genome content of wheat rusts and divergence of the mating loci.</title>
        <authorList>
            <person name="Cuomo C.A."/>
            <person name="Bakkeren G."/>
            <person name="Khalil H.B."/>
            <person name="Panwar V."/>
            <person name="Joly D."/>
            <person name="Linning R."/>
            <person name="Sakthikumar S."/>
            <person name="Song X."/>
            <person name="Adiconis X."/>
            <person name="Fan L."/>
            <person name="Goldberg J.M."/>
            <person name="Levin J.Z."/>
            <person name="Young S."/>
            <person name="Zeng Q."/>
            <person name="Anikster Y."/>
            <person name="Bruce M."/>
            <person name="Wang M."/>
            <person name="Yin C."/>
            <person name="McCallum B."/>
            <person name="Szabo L.J."/>
            <person name="Hulbert S."/>
            <person name="Chen X."/>
            <person name="Fellers J.P."/>
        </authorList>
    </citation>
    <scope>NUCLEOTIDE SEQUENCE</scope>
    <source>
        <strain evidence="9">Isolate 1-1 / race 1 (BBBD)</strain>
        <strain evidence="8">isolate 1-1 / race 1 (BBBD)</strain>
    </source>
</reference>
<dbReference type="AlphaFoldDB" id="A0A180FZ07"/>
<evidence type="ECO:0000313" key="8">
    <source>
        <dbReference type="EnsemblFungi" id="PTTG_30374-t43_1-p1"/>
    </source>
</evidence>
<dbReference type="OrthoDB" id="2503239at2759"/>
<dbReference type="SUPFAM" id="SSF52540">
    <property type="entry name" value="P-loop containing nucleoside triphosphate hydrolases"/>
    <property type="match status" value="1"/>
</dbReference>
<dbReference type="PANTHER" id="PTHR13710:SF105">
    <property type="entry name" value="ATP-DEPENDENT DNA HELICASE Q1"/>
    <property type="match status" value="1"/>
</dbReference>
<comment type="catalytic activity">
    <reaction evidence="4">
        <text>Couples ATP hydrolysis with the unwinding of duplex DNA by translocating in the 3'-5' direction.</text>
        <dbReference type="EC" id="5.6.2.4"/>
    </reaction>
</comment>
<dbReference type="GO" id="GO:0000724">
    <property type="term" value="P:double-strand break repair via homologous recombination"/>
    <property type="evidence" value="ECO:0007669"/>
    <property type="project" value="TreeGrafter"/>
</dbReference>
<dbReference type="GO" id="GO:0043138">
    <property type="term" value="F:3'-5' DNA helicase activity"/>
    <property type="evidence" value="ECO:0007669"/>
    <property type="project" value="UniProtKB-EC"/>
</dbReference>